<evidence type="ECO:0000256" key="3">
    <source>
        <dbReference type="ARBA" id="ARBA00022692"/>
    </source>
</evidence>
<feature type="transmembrane region" description="Helical" evidence="6">
    <location>
        <begin position="183"/>
        <end position="202"/>
    </location>
</feature>
<accession>A0ABR9EZJ1</accession>
<keyword evidence="3 6" id="KW-0812">Transmembrane</keyword>
<evidence type="ECO:0000313" key="8">
    <source>
        <dbReference type="Proteomes" id="UP001645039"/>
    </source>
</evidence>
<feature type="transmembrane region" description="Helical" evidence="6">
    <location>
        <begin position="111"/>
        <end position="135"/>
    </location>
</feature>
<feature type="transmembrane region" description="Helical" evidence="6">
    <location>
        <begin position="147"/>
        <end position="171"/>
    </location>
</feature>
<evidence type="ECO:0000256" key="5">
    <source>
        <dbReference type="ARBA" id="ARBA00023136"/>
    </source>
</evidence>
<dbReference type="PANTHER" id="PTHR30086:SF20">
    <property type="entry name" value="ARGININE EXPORTER PROTEIN ARGO-RELATED"/>
    <property type="match status" value="1"/>
</dbReference>
<dbReference type="Proteomes" id="UP001645039">
    <property type="component" value="Unassembled WGS sequence"/>
</dbReference>
<feature type="transmembrane region" description="Helical" evidence="6">
    <location>
        <begin position="43"/>
        <end position="63"/>
    </location>
</feature>
<feature type="transmembrane region" description="Helical" evidence="6">
    <location>
        <begin position="69"/>
        <end position="90"/>
    </location>
</feature>
<dbReference type="EMBL" id="RRZD01000004">
    <property type="protein sequence ID" value="MBE0399519.1"/>
    <property type="molecule type" value="Genomic_DNA"/>
</dbReference>
<keyword evidence="5 6" id="KW-0472">Membrane</keyword>
<dbReference type="PANTHER" id="PTHR30086">
    <property type="entry name" value="ARGININE EXPORTER PROTEIN ARGO"/>
    <property type="match status" value="1"/>
</dbReference>
<evidence type="ECO:0000256" key="4">
    <source>
        <dbReference type="ARBA" id="ARBA00022989"/>
    </source>
</evidence>
<gene>
    <name evidence="7" type="ORF">EI168_05260</name>
</gene>
<keyword evidence="2" id="KW-1003">Cell membrane</keyword>
<evidence type="ECO:0000256" key="6">
    <source>
        <dbReference type="SAM" id="Phobius"/>
    </source>
</evidence>
<evidence type="ECO:0000256" key="2">
    <source>
        <dbReference type="ARBA" id="ARBA00022475"/>
    </source>
</evidence>
<dbReference type="Pfam" id="PF01810">
    <property type="entry name" value="LysE"/>
    <property type="match status" value="1"/>
</dbReference>
<dbReference type="InterPro" id="IPR001123">
    <property type="entry name" value="LeuE-type"/>
</dbReference>
<comment type="caution">
    <text evidence="7">The sequence shown here is derived from an EMBL/GenBank/DDBJ whole genome shotgun (WGS) entry which is preliminary data.</text>
</comment>
<dbReference type="RefSeq" id="WP_096281942.1">
    <property type="nucleotide sequence ID" value="NZ_RRZD01000004.1"/>
</dbReference>
<keyword evidence="4 6" id="KW-1133">Transmembrane helix</keyword>
<evidence type="ECO:0000256" key="1">
    <source>
        <dbReference type="ARBA" id="ARBA00004651"/>
    </source>
</evidence>
<comment type="subcellular location">
    <subcellularLocation>
        <location evidence="1">Cell membrane</location>
        <topology evidence="1">Multi-pass membrane protein</topology>
    </subcellularLocation>
</comment>
<name>A0ABR9EZJ1_9GAMM</name>
<feature type="transmembrane region" description="Helical" evidence="6">
    <location>
        <begin position="6"/>
        <end position="31"/>
    </location>
</feature>
<protein>
    <submittedName>
        <fullName evidence="7">LysE family translocator</fullName>
    </submittedName>
</protein>
<keyword evidence="8" id="KW-1185">Reference proteome</keyword>
<reference evidence="7 8" key="1">
    <citation type="submission" date="2020-07" db="EMBL/GenBank/DDBJ databases">
        <title>Halophilic bacteria isolated from french cheeses.</title>
        <authorList>
            <person name="Kothe C.I."/>
            <person name="Farah-Kraiem B."/>
            <person name="Renault P."/>
            <person name="Dridi B."/>
        </authorList>
    </citation>
    <scope>NUCLEOTIDE SEQUENCE [LARGE SCALE GENOMIC DNA]</scope>
    <source>
        <strain evidence="7 8">FME1</strain>
    </source>
</reference>
<sequence>MVDVSVLPAFIAVILLFLLPPGPDMAYMLAVGLESGRRSALKAIFGIGTGMSVYAATVVIGVGKIAQSYPLLLEAVKVFGAAYLLWLAYVTTHNARRMARGPSKVSTGRHYLRGVLVSLTNPKVILFFLSVLPLFMGGAQNAGLQLAMLGVVNVLMEVLVYGTIGVLAGVFHSRFRSSERAGVLLSYISAAVYGVLAGVVIVEVMSRSIAN</sequence>
<organism evidence="7 8">
    <name type="scientific">Halomonas casei</name>
    <dbReference type="NCBI Taxonomy" id="2742613"/>
    <lineage>
        <taxon>Bacteria</taxon>
        <taxon>Pseudomonadati</taxon>
        <taxon>Pseudomonadota</taxon>
        <taxon>Gammaproteobacteria</taxon>
        <taxon>Oceanospirillales</taxon>
        <taxon>Halomonadaceae</taxon>
        <taxon>Halomonas</taxon>
    </lineage>
</organism>
<proteinExistence type="predicted"/>
<evidence type="ECO:0000313" key="7">
    <source>
        <dbReference type="EMBL" id="MBE0399519.1"/>
    </source>
</evidence>